<reference evidence="14 15" key="1">
    <citation type="submission" date="2019-09" db="EMBL/GenBank/DDBJ databases">
        <authorList>
            <person name="Chen X.-Y."/>
        </authorList>
    </citation>
    <scope>NUCLEOTIDE SEQUENCE [LARGE SCALE GENOMIC DNA]</scope>
    <source>
        <strain evidence="14 15">NY5</strain>
    </source>
</reference>
<evidence type="ECO:0000313" key="14">
    <source>
        <dbReference type="EMBL" id="KAA1188968.1"/>
    </source>
</evidence>
<comment type="subunit">
    <text evidence="10">Monomer.</text>
</comment>
<dbReference type="Gene3D" id="3.40.50.300">
    <property type="entry name" value="P-loop containing nucleotide triphosphate hydrolases"/>
    <property type="match status" value="1"/>
</dbReference>
<comment type="similarity">
    <text evidence="3 10 13">Belongs to the IPP transferase family.</text>
</comment>
<gene>
    <name evidence="10 14" type="primary">miaA</name>
    <name evidence="14" type="ORF">F0M18_17345</name>
</gene>
<feature type="binding site" evidence="10">
    <location>
        <begin position="13"/>
        <end position="18"/>
    </location>
    <ligand>
        <name>substrate</name>
    </ligand>
</feature>
<dbReference type="NCBIfam" id="TIGR00174">
    <property type="entry name" value="miaA"/>
    <property type="match status" value="1"/>
</dbReference>
<name>A0A5B0WR92_9GAMM</name>
<dbReference type="SUPFAM" id="SSF52540">
    <property type="entry name" value="P-loop containing nucleoside triphosphate hydrolases"/>
    <property type="match status" value="2"/>
</dbReference>
<sequence>MAKPLLICLMGPTASGKTDLAIDLAAQLDCELVSVDSALVYRGLDIGSAKPDYPHHLVDIRDPAEPYSAAEFAADATRLAAEITARGKIPLLVGGTMLYFKAFLEGLAQMPSADAAIRREIEAEAAAHGWPHVHAQLAEVDPQAAARIHPNHSQRLTRALEVYRASGRSLSDWHREQAAGPDPFATYDIRQLAICPRPRSVLHQRIALRFELMLEAGFLDEVRALYQRGDLHADLPAIRAVGYRQLWQHLAGECSLEEAVDRAVAATRQLAKRQLTWLRKWPDLAWIYTDKEGNLEEMLLPPHVEAGAGSARGSSAAAASAYALSSVTSVLEGALNYLQGDPM</sequence>
<feature type="region of interest" description="Interaction with substrate tRNA" evidence="10">
    <location>
        <begin position="154"/>
        <end position="158"/>
    </location>
</feature>
<dbReference type="EC" id="2.5.1.75" evidence="10"/>
<dbReference type="PANTHER" id="PTHR11088:SF60">
    <property type="entry name" value="TRNA DIMETHYLALLYLTRANSFERASE"/>
    <property type="match status" value="1"/>
</dbReference>
<dbReference type="RefSeq" id="WP_149612730.1">
    <property type="nucleotide sequence ID" value="NZ_VTUX01000009.1"/>
</dbReference>
<comment type="caution">
    <text evidence="10">Lacks conserved residue(s) required for the propagation of feature annotation.</text>
</comment>
<protein>
    <recommendedName>
        <fullName evidence="10">tRNA dimethylallyltransferase</fullName>
        <ecNumber evidence="10">2.5.1.75</ecNumber>
    </recommendedName>
    <alternativeName>
        <fullName evidence="10">Dimethylallyl diphosphate:tRNA dimethylallyltransferase</fullName>
        <shortName evidence="10">DMAPP:tRNA dimethylallyltransferase</shortName>
        <shortName evidence="10">DMATase</shortName>
    </alternativeName>
    <alternativeName>
        <fullName evidence="10">Isopentenyl-diphosphate:tRNA isopentenyltransferase</fullName>
        <shortName evidence="10">IPP transferase</shortName>
        <shortName evidence="10">IPPT</shortName>
        <shortName evidence="10">IPTase</shortName>
    </alternativeName>
</protein>
<feature type="site" description="Interaction with substrate tRNA" evidence="10">
    <location>
        <position position="118"/>
    </location>
</feature>
<keyword evidence="7 10" id="KW-0067">ATP-binding</keyword>
<evidence type="ECO:0000256" key="13">
    <source>
        <dbReference type="RuleBase" id="RU003785"/>
    </source>
</evidence>
<dbReference type="EMBL" id="VTUX01000009">
    <property type="protein sequence ID" value="KAA1188968.1"/>
    <property type="molecule type" value="Genomic_DNA"/>
</dbReference>
<dbReference type="InterPro" id="IPR018022">
    <property type="entry name" value="IPT"/>
</dbReference>
<evidence type="ECO:0000256" key="1">
    <source>
        <dbReference type="ARBA" id="ARBA00001946"/>
    </source>
</evidence>
<dbReference type="InterPro" id="IPR027417">
    <property type="entry name" value="P-loop_NTPase"/>
</dbReference>
<dbReference type="Proteomes" id="UP000323708">
    <property type="component" value="Unassembled WGS sequence"/>
</dbReference>
<dbReference type="GO" id="GO:0006400">
    <property type="term" value="P:tRNA modification"/>
    <property type="evidence" value="ECO:0007669"/>
    <property type="project" value="TreeGrafter"/>
</dbReference>
<accession>A0A5B0WR92</accession>
<comment type="cofactor">
    <cofactor evidence="1 10">
        <name>Mg(2+)</name>
        <dbReference type="ChEBI" id="CHEBI:18420"/>
    </cofactor>
</comment>
<comment type="function">
    <text evidence="2 10 12">Catalyzes the transfer of a dimethylallyl group onto the adenine at position 37 in tRNAs that read codons beginning with uridine, leading to the formation of N6-(dimethylallyl)adenosine (i(6)A).</text>
</comment>
<comment type="caution">
    <text evidence="14">The sequence shown here is derived from an EMBL/GenBank/DDBJ whole genome shotgun (WGS) entry which is preliminary data.</text>
</comment>
<evidence type="ECO:0000256" key="4">
    <source>
        <dbReference type="ARBA" id="ARBA00022679"/>
    </source>
</evidence>
<evidence type="ECO:0000256" key="9">
    <source>
        <dbReference type="ARBA" id="ARBA00049563"/>
    </source>
</evidence>
<evidence type="ECO:0000256" key="11">
    <source>
        <dbReference type="RuleBase" id="RU003783"/>
    </source>
</evidence>
<keyword evidence="6 10" id="KW-0547">Nucleotide-binding</keyword>
<evidence type="ECO:0000256" key="7">
    <source>
        <dbReference type="ARBA" id="ARBA00022840"/>
    </source>
</evidence>
<evidence type="ECO:0000256" key="12">
    <source>
        <dbReference type="RuleBase" id="RU003784"/>
    </source>
</evidence>
<evidence type="ECO:0000256" key="5">
    <source>
        <dbReference type="ARBA" id="ARBA00022694"/>
    </source>
</evidence>
<evidence type="ECO:0000256" key="3">
    <source>
        <dbReference type="ARBA" id="ARBA00005842"/>
    </source>
</evidence>
<evidence type="ECO:0000256" key="6">
    <source>
        <dbReference type="ARBA" id="ARBA00022741"/>
    </source>
</evidence>
<evidence type="ECO:0000256" key="8">
    <source>
        <dbReference type="ARBA" id="ARBA00022842"/>
    </source>
</evidence>
<evidence type="ECO:0000313" key="15">
    <source>
        <dbReference type="Proteomes" id="UP000323708"/>
    </source>
</evidence>
<keyword evidence="8 10" id="KW-0460">Magnesium</keyword>
<organism evidence="14 15">
    <name type="scientific">Pseudohalioglobus sediminis</name>
    <dbReference type="NCBI Taxonomy" id="2606449"/>
    <lineage>
        <taxon>Bacteria</taxon>
        <taxon>Pseudomonadati</taxon>
        <taxon>Pseudomonadota</taxon>
        <taxon>Gammaproteobacteria</taxon>
        <taxon>Cellvibrionales</taxon>
        <taxon>Halieaceae</taxon>
        <taxon>Pseudohalioglobus</taxon>
    </lineage>
</organism>
<dbReference type="HAMAP" id="MF_00185">
    <property type="entry name" value="IPP_trans"/>
    <property type="match status" value="1"/>
</dbReference>
<evidence type="ECO:0000256" key="10">
    <source>
        <dbReference type="HAMAP-Rule" id="MF_00185"/>
    </source>
</evidence>
<evidence type="ECO:0000256" key="2">
    <source>
        <dbReference type="ARBA" id="ARBA00003213"/>
    </source>
</evidence>
<dbReference type="GO" id="GO:0005524">
    <property type="term" value="F:ATP binding"/>
    <property type="evidence" value="ECO:0007669"/>
    <property type="project" value="UniProtKB-UniRule"/>
</dbReference>
<dbReference type="FunFam" id="1.10.20.140:FF:000001">
    <property type="entry name" value="tRNA dimethylallyltransferase"/>
    <property type="match status" value="1"/>
</dbReference>
<proteinExistence type="inferred from homology"/>
<feature type="region of interest" description="Interaction with substrate tRNA" evidence="10">
    <location>
        <begin position="36"/>
        <end position="39"/>
    </location>
</feature>
<keyword evidence="4 10" id="KW-0808">Transferase</keyword>
<feature type="binding site" evidence="10">
    <location>
        <begin position="11"/>
        <end position="18"/>
    </location>
    <ligand>
        <name>ATP</name>
        <dbReference type="ChEBI" id="CHEBI:30616"/>
    </ligand>
</feature>
<dbReference type="AlphaFoldDB" id="A0A5B0WR92"/>
<keyword evidence="15" id="KW-1185">Reference proteome</keyword>
<dbReference type="Pfam" id="PF01715">
    <property type="entry name" value="IPPT"/>
    <property type="match status" value="1"/>
</dbReference>
<dbReference type="Gene3D" id="1.10.20.140">
    <property type="match status" value="1"/>
</dbReference>
<dbReference type="GO" id="GO:0052381">
    <property type="term" value="F:tRNA dimethylallyltransferase activity"/>
    <property type="evidence" value="ECO:0007669"/>
    <property type="project" value="UniProtKB-UniRule"/>
</dbReference>
<keyword evidence="5 10" id="KW-0819">tRNA processing</keyword>
<dbReference type="InterPro" id="IPR039657">
    <property type="entry name" value="Dimethylallyltransferase"/>
</dbReference>
<comment type="catalytic activity">
    <reaction evidence="9 10 11">
        <text>adenosine(37) in tRNA + dimethylallyl diphosphate = N(6)-dimethylallyladenosine(37) in tRNA + diphosphate</text>
        <dbReference type="Rhea" id="RHEA:26482"/>
        <dbReference type="Rhea" id="RHEA-COMP:10162"/>
        <dbReference type="Rhea" id="RHEA-COMP:10375"/>
        <dbReference type="ChEBI" id="CHEBI:33019"/>
        <dbReference type="ChEBI" id="CHEBI:57623"/>
        <dbReference type="ChEBI" id="CHEBI:74411"/>
        <dbReference type="ChEBI" id="CHEBI:74415"/>
        <dbReference type="EC" id="2.5.1.75"/>
    </reaction>
</comment>
<dbReference type="PANTHER" id="PTHR11088">
    <property type="entry name" value="TRNA DIMETHYLALLYLTRANSFERASE"/>
    <property type="match status" value="1"/>
</dbReference>
<feature type="site" description="Interaction with substrate tRNA" evidence="10">
    <location>
        <position position="96"/>
    </location>
</feature>